<feature type="compositionally biased region" description="Acidic residues" evidence="7">
    <location>
        <begin position="1074"/>
        <end position="1084"/>
    </location>
</feature>
<feature type="compositionally biased region" description="Polar residues" evidence="7">
    <location>
        <begin position="782"/>
        <end position="795"/>
    </location>
</feature>
<evidence type="ECO:0000256" key="8">
    <source>
        <dbReference type="SAM" id="Phobius"/>
    </source>
</evidence>
<evidence type="ECO:0000313" key="10">
    <source>
        <dbReference type="EMBL" id="MBB6334074.1"/>
    </source>
</evidence>
<keyword evidence="8" id="KW-0812">Transmembrane</keyword>
<feature type="compositionally biased region" description="Basic and acidic residues" evidence="7">
    <location>
        <begin position="1096"/>
        <end position="1109"/>
    </location>
</feature>
<dbReference type="EMBL" id="JACHMK010000001">
    <property type="protein sequence ID" value="MBB6334074.1"/>
    <property type="molecule type" value="Genomic_DNA"/>
</dbReference>
<feature type="region of interest" description="Disordered" evidence="7">
    <location>
        <begin position="776"/>
        <end position="797"/>
    </location>
</feature>
<dbReference type="NCBIfam" id="NF038186">
    <property type="entry name" value="YPDG_rpt"/>
    <property type="match status" value="3"/>
</dbReference>
<evidence type="ECO:0000256" key="3">
    <source>
        <dbReference type="ARBA" id="ARBA00022525"/>
    </source>
</evidence>
<dbReference type="InterPro" id="IPR044055">
    <property type="entry name" value="RibLong"/>
</dbReference>
<keyword evidence="2" id="KW-0134">Cell wall</keyword>
<dbReference type="Pfam" id="PF18884">
    <property type="entry name" value="TSP3_bac"/>
    <property type="match status" value="5"/>
</dbReference>
<dbReference type="InterPro" id="IPR059100">
    <property type="entry name" value="TSP3_bac"/>
</dbReference>
<evidence type="ECO:0000256" key="4">
    <source>
        <dbReference type="ARBA" id="ARBA00022729"/>
    </source>
</evidence>
<evidence type="ECO:0000256" key="7">
    <source>
        <dbReference type="SAM" id="MobiDB-lite"/>
    </source>
</evidence>
<evidence type="ECO:0000256" key="1">
    <source>
        <dbReference type="ARBA" id="ARBA00004613"/>
    </source>
</evidence>
<evidence type="ECO:0000313" key="11">
    <source>
        <dbReference type="Proteomes" id="UP000617426"/>
    </source>
</evidence>
<feature type="compositionally biased region" description="Basic and acidic residues" evidence="7">
    <location>
        <begin position="1167"/>
        <end position="1179"/>
    </location>
</feature>
<dbReference type="InterPro" id="IPR019931">
    <property type="entry name" value="LPXTG_anchor"/>
</dbReference>
<keyword evidence="6" id="KW-0572">Peptidoglycan-anchor</keyword>
<dbReference type="GO" id="GO:0005509">
    <property type="term" value="F:calcium ion binding"/>
    <property type="evidence" value="ECO:0007669"/>
    <property type="project" value="InterPro"/>
</dbReference>
<dbReference type="InterPro" id="IPR013783">
    <property type="entry name" value="Ig-like_fold"/>
</dbReference>
<dbReference type="InterPro" id="IPR022409">
    <property type="entry name" value="PKD/Chitinase_dom"/>
</dbReference>
<keyword evidence="4" id="KW-0732">Signal</keyword>
<keyword evidence="8" id="KW-0472">Membrane</keyword>
<dbReference type="Pfam" id="PF05345">
    <property type="entry name" value="He_PIG"/>
    <property type="match status" value="2"/>
</dbReference>
<protein>
    <submittedName>
        <fullName evidence="10">Rib/alpha/Esp surface antigen-like repeat protein</fullName>
    </submittedName>
</protein>
<dbReference type="SMART" id="SM00736">
    <property type="entry name" value="CADG"/>
    <property type="match status" value="2"/>
</dbReference>
<feature type="compositionally biased region" description="Acidic residues" evidence="7">
    <location>
        <begin position="1149"/>
        <end position="1162"/>
    </location>
</feature>
<dbReference type="Pfam" id="PF18957">
    <property type="entry name" value="RibLong"/>
    <property type="match status" value="3"/>
</dbReference>
<dbReference type="GO" id="GO:0016020">
    <property type="term" value="C:membrane"/>
    <property type="evidence" value="ECO:0007669"/>
    <property type="project" value="InterPro"/>
</dbReference>
<keyword evidence="11" id="KW-1185">Reference proteome</keyword>
<comment type="caution">
    <text evidence="10">The sequence shown here is derived from an EMBL/GenBank/DDBJ whole genome shotgun (WGS) entry which is preliminary data.</text>
</comment>
<dbReference type="RefSeq" id="WP_184451830.1">
    <property type="nucleotide sequence ID" value="NZ_JACHMK010000001.1"/>
</dbReference>
<keyword evidence="8" id="KW-1133">Transmembrane helix</keyword>
<feature type="region of interest" description="Disordered" evidence="7">
    <location>
        <begin position="962"/>
        <end position="985"/>
    </location>
</feature>
<feature type="compositionally biased region" description="Low complexity" evidence="7">
    <location>
        <begin position="1269"/>
        <end position="1281"/>
    </location>
</feature>
<dbReference type="PANTHER" id="PTHR37467:SF1">
    <property type="entry name" value="EXPORTED CALCIUM-BINDING GLYCOPROTEIN"/>
    <property type="match status" value="1"/>
</dbReference>
<evidence type="ECO:0000256" key="5">
    <source>
        <dbReference type="ARBA" id="ARBA00022837"/>
    </source>
</evidence>
<gene>
    <name evidence="10" type="ORF">HD592_000639</name>
</gene>
<feature type="compositionally biased region" description="Polar residues" evidence="7">
    <location>
        <begin position="968"/>
        <end position="981"/>
    </location>
</feature>
<dbReference type="Proteomes" id="UP000617426">
    <property type="component" value="Unassembled WGS sequence"/>
</dbReference>
<proteinExistence type="predicted"/>
<dbReference type="GO" id="GO:0005975">
    <property type="term" value="P:carbohydrate metabolic process"/>
    <property type="evidence" value="ECO:0007669"/>
    <property type="project" value="UniProtKB-ARBA"/>
</dbReference>
<feature type="region of interest" description="Disordered" evidence="7">
    <location>
        <begin position="1031"/>
        <end position="1282"/>
    </location>
</feature>
<evidence type="ECO:0000259" key="9">
    <source>
        <dbReference type="PROSITE" id="PS50847"/>
    </source>
</evidence>
<keyword evidence="5" id="KW-0106">Calcium</keyword>
<dbReference type="InterPro" id="IPR015919">
    <property type="entry name" value="Cadherin-like_sf"/>
</dbReference>
<comment type="subcellular location">
    <subcellularLocation>
        <location evidence="1">Secreted</location>
    </subcellularLocation>
</comment>
<evidence type="ECO:0000256" key="6">
    <source>
        <dbReference type="ARBA" id="ARBA00023088"/>
    </source>
</evidence>
<dbReference type="SMART" id="SM00089">
    <property type="entry name" value="PKD"/>
    <property type="match status" value="2"/>
</dbReference>
<organism evidence="10 11">
    <name type="scientific">Schaalia hyovaginalis</name>
    <dbReference type="NCBI Taxonomy" id="29316"/>
    <lineage>
        <taxon>Bacteria</taxon>
        <taxon>Bacillati</taxon>
        <taxon>Actinomycetota</taxon>
        <taxon>Actinomycetes</taxon>
        <taxon>Actinomycetales</taxon>
        <taxon>Actinomycetaceae</taxon>
        <taxon>Schaalia</taxon>
    </lineage>
</organism>
<feature type="domain" description="Gram-positive cocci surface proteins LPxTG" evidence="9">
    <location>
        <begin position="1286"/>
        <end position="1320"/>
    </location>
</feature>
<reference evidence="10" key="1">
    <citation type="submission" date="2020-08" db="EMBL/GenBank/DDBJ databases">
        <title>Sequencing the genomes of 1000 actinobacteria strains.</title>
        <authorList>
            <person name="Klenk H.-P."/>
        </authorList>
    </citation>
    <scope>NUCLEOTIDE SEQUENCE</scope>
    <source>
        <strain evidence="10">DSM 10695</strain>
    </source>
</reference>
<accession>A0A923E1C1</accession>
<sequence length="1320" mass="136911">MRSSRFISKAKALGAGVSAVVVLTLGYGLLSPNTVPAAQALTIDGVNVIDTGTTQTDAQNSINGRVVKQWAGNFLQTNNPSVATPLEGVRVYAQWYEKDGSASPIYTGLSGADGTYHIVMKNFVKADGTTASFDADPLLPEGEKFRIWAETPDGMYLWYSWQGSQLGPDGNINDLTAGASQAVGPNRMENINFIYAPLTDTATMSATPTTQDPSVNYSAEQGYISGSVFWNNVFNDGAATMQLYAADNGSVDPAATNITVVGSYLSDYALQRIYTDGKAYMGKDIRGIGWTNDDEAKLQAWIKEQIAAERTALWIAETVQTTTDANGAYRLQFNGTYGRAWDNAGYDDRVLVYTDLAREPAKSQYFHKIASSPTDGTWYKDATGRGMDNYPKHINLNWTYVYLEGVDGFAQTSPYFGNAFKSTGSAAYALSPGTTWTSLATNDTVSLQNIQNANFALYLDEFTFDVTPYDSYTKYAMPGDTVNTTTTGLPGSDLGDNKYQIVWYAPDGSVLKECPVEIPSTNGKLVSCDFTVPADLKTTTTYVAKLYTIDPATGVRTDYPIAEDSFTAIPQDQTTLFDPIYTSGTFVQGTGGTVVAPTFDDPRTSDMVEKLTPPTGTTFGSPKGQTLPTGMTIDPTTGAITVGTTTPAGTYTVPVLVTYPDDSTDTVNVSITVEAPAAVHIGQINDQVVTAGDPIADVPVTATDQAGHPITLTADNTTVTGLPDGVTFDPTRGTISGTPTTPGSYSVTVTVTLPDGTTATETFTITVKEPITDSVTPVYDNGTGTAGSTVTTPNTGDPLPAGTATTATADNGATATVNPDGSVSVAIPDTAQPGDVITVTVAHTYPDGSTDTETFTITVEAPAAVHIGQINDQVVTAGDPIADIPVTATDEAGHPITLTAGNTTVTGLPDGVTFDPTTGTISGTSTTPGSYSVTVTVTLPDGTTATETFTITVKEPITDSVTPVYDNGTGTAGSTVTTPNTGDPLPAGTATTATADNGATATVNPDGSVSVAIPDTAQPGDVITVTVAHTYPDGSTDTETFTITVTESTTDTDGDGLTDAEEKELGTDPLNPDTDGDGVNDGDETTGAHNPFDNDGDGKGDPTDPKNPDTDGDGITDGDELNTIVDDSGKTIADPNATDPVTDPNTADTDGDGLTDKEEGDLGTDPTKPDTDGDGLTDKEEGDLGTDPKNPDTDGDGVNDGDETTGAHNPFDNDGDGKGDPTDPKNPDTDGDGITDGDELNTIVDDSGKTIADPNATDEVTDPNTAPKAATTQSGGAAAGSVPGKLAITGADTMLIGPAALGLLGIGAAAMFAKRRRRED</sequence>
<dbReference type="InterPro" id="IPR053180">
    <property type="entry name" value="Ca-binding_acidic-repeat"/>
</dbReference>
<dbReference type="SUPFAM" id="SSF49313">
    <property type="entry name" value="Cadherin-like"/>
    <property type="match status" value="2"/>
</dbReference>
<dbReference type="PROSITE" id="PS50847">
    <property type="entry name" value="GRAM_POS_ANCHORING"/>
    <property type="match status" value="1"/>
</dbReference>
<feature type="transmembrane region" description="Helical" evidence="8">
    <location>
        <begin position="1295"/>
        <end position="1313"/>
    </location>
</feature>
<evidence type="ECO:0000256" key="2">
    <source>
        <dbReference type="ARBA" id="ARBA00022512"/>
    </source>
</evidence>
<feature type="compositionally biased region" description="Low complexity" evidence="7">
    <location>
        <begin position="1037"/>
        <end position="1049"/>
    </location>
</feature>
<dbReference type="PANTHER" id="PTHR37467">
    <property type="entry name" value="EXPORTED CALCIUM-BINDING GLYCOPROTEIN-RELATED"/>
    <property type="match status" value="1"/>
</dbReference>
<feature type="compositionally biased region" description="Acidic residues" evidence="7">
    <location>
        <begin position="1110"/>
        <end position="1120"/>
    </location>
</feature>
<feature type="compositionally biased region" description="Basic and acidic residues" evidence="7">
    <location>
        <begin position="1215"/>
        <end position="1228"/>
    </location>
</feature>
<dbReference type="InterPro" id="IPR006644">
    <property type="entry name" value="Cadg"/>
</dbReference>
<feature type="compositionally biased region" description="Acidic residues" evidence="7">
    <location>
        <begin position="1193"/>
        <end position="1203"/>
    </location>
</feature>
<dbReference type="Gene3D" id="2.60.40.10">
    <property type="entry name" value="Immunoglobulins"/>
    <property type="match status" value="3"/>
</dbReference>
<feature type="compositionally biased region" description="Acidic residues" evidence="7">
    <location>
        <begin position="1050"/>
        <end position="1062"/>
    </location>
</feature>
<name>A0A923E1C1_9ACTO</name>
<feature type="compositionally biased region" description="Acidic residues" evidence="7">
    <location>
        <begin position="1229"/>
        <end position="1239"/>
    </location>
</feature>
<keyword evidence="3" id="KW-0964">Secreted</keyword>